<proteinExistence type="predicted"/>
<reference evidence="2" key="2">
    <citation type="submission" date="2020-09" db="EMBL/GenBank/DDBJ databases">
        <authorList>
            <person name="Sun Q."/>
            <person name="Kim S."/>
        </authorList>
    </citation>
    <scope>NUCLEOTIDE SEQUENCE</scope>
    <source>
        <strain evidence="2">KCTC 32337</strain>
    </source>
</reference>
<name>A0A8H9M242_9ALTE</name>
<dbReference type="EMBL" id="BMZC01000014">
    <property type="protein sequence ID" value="GGZ77887.1"/>
    <property type="molecule type" value="Genomic_DNA"/>
</dbReference>
<protein>
    <submittedName>
        <fullName evidence="2">Uncharacterized protein</fullName>
    </submittedName>
</protein>
<evidence type="ECO:0000313" key="3">
    <source>
        <dbReference type="Proteomes" id="UP000622604"/>
    </source>
</evidence>
<organism evidence="2 3">
    <name type="scientific">Paraglaciecola chathamensis</name>
    <dbReference type="NCBI Taxonomy" id="368405"/>
    <lineage>
        <taxon>Bacteria</taxon>
        <taxon>Pseudomonadati</taxon>
        <taxon>Pseudomonadota</taxon>
        <taxon>Gammaproteobacteria</taxon>
        <taxon>Alteromonadales</taxon>
        <taxon>Alteromonadaceae</taxon>
        <taxon>Paraglaciecola</taxon>
    </lineage>
</organism>
<feature type="coiled-coil region" evidence="1">
    <location>
        <begin position="207"/>
        <end position="234"/>
    </location>
</feature>
<evidence type="ECO:0000313" key="2">
    <source>
        <dbReference type="EMBL" id="GGZ77887.1"/>
    </source>
</evidence>
<dbReference type="AlphaFoldDB" id="A0A8H9M242"/>
<gene>
    <name evidence="2" type="ORF">GCM10011274_40080</name>
</gene>
<dbReference type="RefSeq" id="WP_191867030.1">
    <property type="nucleotide sequence ID" value="NZ_BMZC01000014.1"/>
</dbReference>
<comment type="caution">
    <text evidence="2">The sequence shown here is derived from an EMBL/GenBank/DDBJ whole genome shotgun (WGS) entry which is preliminary data.</text>
</comment>
<keyword evidence="1" id="KW-0175">Coiled coil</keyword>
<accession>A0A8H9M242</accession>
<reference evidence="2" key="1">
    <citation type="journal article" date="2014" name="Int. J. Syst. Evol. Microbiol.">
        <title>Complete genome sequence of Corynebacterium casei LMG S-19264T (=DSM 44701T), isolated from a smear-ripened cheese.</title>
        <authorList>
            <consortium name="US DOE Joint Genome Institute (JGI-PGF)"/>
            <person name="Walter F."/>
            <person name="Albersmeier A."/>
            <person name="Kalinowski J."/>
            <person name="Ruckert C."/>
        </authorList>
    </citation>
    <scope>NUCLEOTIDE SEQUENCE</scope>
    <source>
        <strain evidence="2">KCTC 32337</strain>
    </source>
</reference>
<sequence>MTNQFIAKANGNAFKLHSALQVILKDYAGISDASGLNNLAQLFPDLYTLVQAVGGEIYLQTEVYLLASMSLPFSGSQKELERQLGRLEYACALIKHSKPLHAYRQVHKGFECVLMEMNGKFSVLKVVADEHAAQTFFTEHNQGIDIALLANGIETEQKKEAVPVQSYSERISKIKALPDIEHQTRQAKATVQRLKLQLKEQNSMSDKQLYVNAVKEAEATLKKLHENRFDLEDMFEHMM</sequence>
<dbReference type="Proteomes" id="UP000622604">
    <property type="component" value="Unassembled WGS sequence"/>
</dbReference>
<evidence type="ECO:0000256" key="1">
    <source>
        <dbReference type="SAM" id="Coils"/>
    </source>
</evidence>